<gene>
    <name evidence="2" type="ORF">INT47_013242</name>
</gene>
<organism evidence="2 3">
    <name type="scientific">Mucor saturninus</name>
    <dbReference type="NCBI Taxonomy" id="64648"/>
    <lineage>
        <taxon>Eukaryota</taxon>
        <taxon>Fungi</taxon>
        <taxon>Fungi incertae sedis</taxon>
        <taxon>Mucoromycota</taxon>
        <taxon>Mucoromycotina</taxon>
        <taxon>Mucoromycetes</taxon>
        <taxon>Mucorales</taxon>
        <taxon>Mucorineae</taxon>
        <taxon>Mucoraceae</taxon>
        <taxon>Mucor</taxon>
    </lineage>
</organism>
<dbReference type="PANTHER" id="PTHR12992">
    <property type="entry name" value="NUDIX HYDROLASE"/>
    <property type="match status" value="1"/>
</dbReference>
<feature type="domain" description="Nudix hydrolase" evidence="1">
    <location>
        <begin position="45"/>
        <end position="200"/>
    </location>
</feature>
<accession>A0A8H7R4I1</accession>
<sequence>MSKQDLKFVIDHFTNYQQSEWKIEDNVRTACVAAILRWRPYTTDHIHPTTSIPTIQDFLSQPWFNDCHGEADILYMRRALNPKDPWSGHIAFPGGKNEAIDKSPFDTVVRECKEETGLDLASPAFILLSTLDPIILTSLKTRNPTMRLIPHIFLQVTPVTPQITIRPSEVSEITWTSIKYLLSDPIVVYNPMEHAEAVTKRSLPESTRVAGVPIQFPSKDVVYLWGMTLRMTQKILGMEMSEHTIMSTQEINDIENKKKITAKL</sequence>
<dbReference type="InterPro" id="IPR015797">
    <property type="entry name" value="NUDIX_hydrolase-like_dom_sf"/>
</dbReference>
<dbReference type="AlphaFoldDB" id="A0A8H7R4I1"/>
<name>A0A8H7R4I1_9FUNG</name>
<dbReference type="Pfam" id="PF00293">
    <property type="entry name" value="NUDIX"/>
    <property type="match status" value="1"/>
</dbReference>
<dbReference type="PROSITE" id="PS51462">
    <property type="entry name" value="NUDIX"/>
    <property type="match status" value="1"/>
</dbReference>
<dbReference type="CDD" id="cd03426">
    <property type="entry name" value="NUDIX_CoAse_Nudt7"/>
    <property type="match status" value="1"/>
</dbReference>
<dbReference type="PANTHER" id="PTHR12992:SF44">
    <property type="entry name" value="NUDIX HYDROLASE DOMAIN-CONTAINING PROTEIN"/>
    <property type="match status" value="1"/>
</dbReference>
<evidence type="ECO:0000313" key="2">
    <source>
        <dbReference type="EMBL" id="KAG2203026.1"/>
    </source>
</evidence>
<protein>
    <recommendedName>
        <fullName evidence="1">Nudix hydrolase domain-containing protein</fullName>
    </recommendedName>
</protein>
<dbReference type="InterPro" id="IPR000086">
    <property type="entry name" value="NUDIX_hydrolase_dom"/>
</dbReference>
<proteinExistence type="predicted"/>
<dbReference type="Proteomes" id="UP000603453">
    <property type="component" value="Unassembled WGS sequence"/>
</dbReference>
<dbReference type="SUPFAM" id="SSF55811">
    <property type="entry name" value="Nudix"/>
    <property type="match status" value="1"/>
</dbReference>
<dbReference type="GO" id="GO:0010945">
    <property type="term" value="F:coenzyme A diphosphatase activity"/>
    <property type="evidence" value="ECO:0007669"/>
    <property type="project" value="InterPro"/>
</dbReference>
<dbReference type="InterPro" id="IPR045121">
    <property type="entry name" value="CoAse"/>
</dbReference>
<dbReference type="Gene3D" id="3.90.79.10">
    <property type="entry name" value="Nucleoside Triphosphate Pyrophosphohydrolase"/>
    <property type="match status" value="1"/>
</dbReference>
<keyword evidence="3" id="KW-1185">Reference proteome</keyword>
<comment type="caution">
    <text evidence="2">The sequence shown here is derived from an EMBL/GenBank/DDBJ whole genome shotgun (WGS) entry which is preliminary data.</text>
</comment>
<reference evidence="2" key="1">
    <citation type="submission" date="2020-12" db="EMBL/GenBank/DDBJ databases">
        <title>Metabolic potential, ecology and presence of endohyphal bacteria is reflected in genomic diversity of Mucoromycotina.</title>
        <authorList>
            <person name="Muszewska A."/>
            <person name="Okrasinska A."/>
            <person name="Steczkiewicz K."/>
            <person name="Drgas O."/>
            <person name="Orlowska M."/>
            <person name="Perlinska-Lenart U."/>
            <person name="Aleksandrzak-Piekarczyk T."/>
            <person name="Szatraj K."/>
            <person name="Zielenkiewicz U."/>
            <person name="Pilsyk S."/>
            <person name="Malc E."/>
            <person name="Mieczkowski P."/>
            <person name="Kruszewska J.S."/>
            <person name="Biernat P."/>
            <person name="Pawlowska J."/>
        </authorList>
    </citation>
    <scope>NUCLEOTIDE SEQUENCE</scope>
    <source>
        <strain evidence="2">WA0000017839</strain>
    </source>
</reference>
<evidence type="ECO:0000313" key="3">
    <source>
        <dbReference type="Proteomes" id="UP000603453"/>
    </source>
</evidence>
<evidence type="ECO:0000259" key="1">
    <source>
        <dbReference type="PROSITE" id="PS51462"/>
    </source>
</evidence>
<dbReference type="OrthoDB" id="77989at2759"/>
<dbReference type="EMBL" id="JAEPRD010000055">
    <property type="protein sequence ID" value="KAG2203026.1"/>
    <property type="molecule type" value="Genomic_DNA"/>
</dbReference>